<dbReference type="AlphaFoldDB" id="A0A840SC40"/>
<dbReference type="EMBL" id="JACHFR010000002">
    <property type="protein sequence ID" value="MBB5219337.1"/>
    <property type="molecule type" value="Genomic_DNA"/>
</dbReference>
<evidence type="ECO:0000313" key="2">
    <source>
        <dbReference type="EMBL" id="MBB5219337.1"/>
    </source>
</evidence>
<dbReference type="Proteomes" id="UP000593591">
    <property type="component" value="Chromosome"/>
</dbReference>
<evidence type="ECO:0008006" key="6">
    <source>
        <dbReference type="Google" id="ProtNLM"/>
    </source>
</evidence>
<evidence type="ECO:0000256" key="1">
    <source>
        <dbReference type="SAM" id="SignalP"/>
    </source>
</evidence>
<feature type="signal peptide" evidence="1">
    <location>
        <begin position="1"/>
        <end position="21"/>
    </location>
</feature>
<dbReference type="KEGG" id="trc:DYE49_10090"/>
<reference evidence="2 4" key="2">
    <citation type="submission" date="2020-08" db="EMBL/GenBank/DDBJ databases">
        <title>Genomic Encyclopedia of Type Strains, Phase IV (KMG-IV): sequencing the most valuable type-strain genomes for metagenomic binning, comparative biology and taxonomic classification.</title>
        <authorList>
            <person name="Goeker M."/>
        </authorList>
    </citation>
    <scope>NUCLEOTIDE SEQUENCE [LARGE SCALE GENOMIC DNA]</scope>
    <source>
        <strain evidence="2 4">DSM 103679</strain>
    </source>
</reference>
<gene>
    <name evidence="3" type="ORF">DYE49_10090</name>
    <name evidence="2" type="ORF">HNP77_001706</name>
</gene>
<dbReference type="EMBL" id="CP031517">
    <property type="protein sequence ID" value="QOS40779.1"/>
    <property type="molecule type" value="Genomic_DNA"/>
</dbReference>
<organism evidence="2 4">
    <name type="scientific">Treponema rectale</name>
    <dbReference type="NCBI Taxonomy" id="744512"/>
    <lineage>
        <taxon>Bacteria</taxon>
        <taxon>Pseudomonadati</taxon>
        <taxon>Spirochaetota</taxon>
        <taxon>Spirochaetia</taxon>
        <taxon>Spirochaetales</taxon>
        <taxon>Treponemataceae</taxon>
        <taxon>Treponema</taxon>
    </lineage>
</organism>
<evidence type="ECO:0000313" key="4">
    <source>
        <dbReference type="Proteomes" id="UP000578697"/>
    </source>
</evidence>
<reference evidence="3 5" key="1">
    <citation type="submission" date="2018-08" db="EMBL/GenBank/DDBJ databases">
        <title>The first complete genome of Treponema rectale (CHPAT), a commensal spirochete of the bovine rectum.</title>
        <authorList>
            <person name="Staton G.J."/>
            <person name="Clegg S.R."/>
            <person name="Carter S.D."/>
            <person name="Radford A.D."/>
            <person name="Darby A."/>
            <person name="Hall N."/>
            <person name="Birtles R.J."/>
            <person name="Evans N.J."/>
        </authorList>
    </citation>
    <scope>NUCLEOTIDE SEQUENCE [LARGE SCALE GENOMIC DNA]</scope>
    <source>
        <strain evidence="3 5">CHPA</strain>
    </source>
</reference>
<keyword evidence="1" id="KW-0732">Signal</keyword>
<evidence type="ECO:0000313" key="3">
    <source>
        <dbReference type="EMBL" id="QOS40779.1"/>
    </source>
</evidence>
<feature type="chain" id="PRO_5036240791" description="Outer membrane protein beta-barrel domain-containing protein" evidence="1">
    <location>
        <begin position="22"/>
        <end position="197"/>
    </location>
</feature>
<accession>A0A840SC40</accession>
<protein>
    <recommendedName>
        <fullName evidence="6">Outer membrane protein beta-barrel domain-containing protein</fullName>
    </recommendedName>
</protein>
<keyword evidence="4" id="KW-1185">Reference proteome</keyword>
<dbReference type="RefSeq" id="WP_184652749.1">
    <property type="nucleotide sequence ID" value="NZ_JACHFR010000002.1"/>
</dbReference>
<proteinExistence type="predicted"/>
<name>A0A840SC40_9SPIR</name>
<sequence>MKKTYIIYLLLLIFLYSSLSAQNYFTIGANIDLGFNCDEEVIDETGLIIPKPSIFLDFNIFNENKKIGFHFDGNILFSHSEETLDLGFGSLLGPSFLLLLGKENGFIVSPGLSFGFFLGGTSDEKTDKETTFGQAYVGLGTKINYFFNSGFSIGLNLNYYPFMYIYNSTKENEVLKKIEKRENSFSIGISIGYTDYF</sequence>
<dbReference type="Proteomes" id="UP000578697">
    <property type="component" value="Unassembled WGS sequence"/>
</dbReference>
<evidence type="ECO:0000313" key="5">
    <source>
        <dbReference type="Proteomes" id="UP000593591"/>
    </source>
</evidence>